<proteinExistence type="predicted"/>
<evidence type="ECO:0000313" key="1">
    <source>
        <dbReference type="EMBL" id="JAD37324.1"/>
    </source>
</evidence>
<protein>
    <submittedName>
        <fullName evidence="1">Uncharacterized protein</fullName>
    </submittedName>
</protein>
<accession>A0A0A8ZD29</accession>
<name>A0A0A8ZD29_ARUDO</name>
<reference evidence="1" key="1">
    <citation type="submission" date="2014-09" db="EMBL/GenBank/DDBJ databases">
        <authorList>
            <person name="Magalhaes I.L.F."/>
            <person name="Oliveira U."/>
            <person name="Santos F.R."/>
            <person name="Vidigal T.H.D.A."/>
            <person name="Brescovit A.D."/>
            <person name="Santos A.J."/>
        </authorList>
    </citation>
    <scope>NUCLEOTIDE SEQUENCE</scope>
    <source>
        <tissue evidence="1">Shoot tissue taken approximately 20 cm above the soil surface</tissue>
    </source>
</reference>
<sequence>MVPYYDGVYLSCFHVCVLYLCSSVDDLASFR</sequence>
<reference evidence="1" key="2">
    <citation type="journal article" date="2015" name="Data Brief">
        <title>Shoot transcriptome of the giant reed, Arundo donax.</title>
        <authorList>
            <person name="Barrero R.A."/>
            <person name="Guerrero F.D."/>
            <person name="Moolhuijzen P."/>
            <person name="Goolsby J.A."/>
            <person name="Tidwell J."/>
            <person name="Bellgard S.E."/>
            <person name="Bellgard M.I."/>
        </authorList>
    </citation>
    <scope>NUCLEOTIDE SEQUENCE</scope>
    <source>
        <tissue evidence="1">Shoot tissue taken approximately 20 cm above the soil surface</tissue>
    </source>
</reference>
<dbReference type="AlphaFoldDB" id="A0A0A8ZD29"/>
<organism evidence="1">
    <name type="scientific">Arundo donax</name>
    <name type="common">Giant reed</name>
    <name type="synonym">Donax arundinaceus</name>
    <dbReference type="NCBI Taxonomy" id="35708"/>
    <lineage>
        <taxon>Eukaryota</taxon>
        <taxon>Viridiplantae</taxon>
        <taxon>Streptophyta</taxon>
        <taxon>Embryophyta</taxon>
        <taxon>Tracheophyta</taxon>
        <taxon>Spermatophyta</taxon>
        <taxon>Magnoliopsida</taxon>
        <taxon>Liliopsida</taxon>
        <taxon>Poales</taxon>
        <taxon>Poaceae</taxon>
        <taxon>PACMAD clade</taxon>
        <taxon>Arundinoideae</taxon>
        <taxon>Arundineae</taxon>
        <taxon>Arundo</taxon>
    </lineage>
</organism>
<dbReference type="EMBL" id="GBRH01260571">
    <property type="protein sequence ID" value="JAD37324.1"/>
    <property type="molecule type" value="Transcribed_RNA"/>
</dbReference>